<proteinExistence type="inferred from homology"/>
<gene>
    <name evidence="11" type="ORF">HG535_0G01870</name>
</gene>
<keyword evidence="7" id="KW-0456">Lyase</keyword>
<keyword evidence="4" id="KW-0028">Amino-acid biosynthesis</keyword>
<protein>
    <recommendedName>
        <fullName evidence="3">cysteine-S-conjugate beta-lyase</fullName>
        <ecNumber evidence="3">4.4.1.13</ecNumber>
    </recommendedName>
    <alternativeName>
        <fullName evidence="8">Cysteine-S-conjugate beta-lyase</fullName>
    </alternativeName>
</protein>
<keyword evidence="5 9" id="KW-0663">Pyridoxal phosphate</keyword>
<reference evidence="11 12" key="1">
    <citation type="submission" date="2020-07" db="EMBL/GenBank/DDBJ databases">
        <title>The yeast mating-type switching endonuclease HO is a domesticated member of an unorthodox homing genetic element family.</title>
        <authorList>
            <person name="Coughlan A.Y."/>
            <person name="Lombardi L."/>
            <person name="Braun-Galleani S."/>
            <person name="Martos A.R."/>
            <person name="Galeote V."/>
            <person name="Bigey F."/>
            <person name="Dequin S."/>
            <person name="Byrne K.P."/>
            <person name="Wolfe K.H."/>
        </authorList>
    </citation>
    <scope>NUCLEOTIDE SEQUENCE [LARGE SCALE GENOMIC DNA]</scope>
    <source>
        <strain evidence="11 12">NRRL Y-6702</strain>
    </source>
</reference>
<dbReference type="NCBIfam" id="TIGR01329">
    <property type="entry name" value="cysta_beta_ly_E"/>
    <property type="match status" value="1"/>
</dbReference>
<dbReference type="GO" id="GO:0047804">
    <property type="term" value="F:cysteine-S-conjugate beta-lyase activity"/>
    <property type="evidence" value="ECO:0007669"/>
    <property type="project" value="UniProtKB-EC"/>
</dbReference>
<dbReference type="GeneID" id="59238086"/>
<evidence type="ECO:0000256" key="5">
    <source>
        <dbReference type="ARBA" id="ARBA00022898"/>
    </source>
</evidence>
<evidence type="ECO:0000313" key="11">
    <source>
        <dbReference type="EMBL" id="QLG74303.1"/>
    </source>
</evidence>
<accession>A0A7H9B722</accession>
<dbReference type="SUPFAM" id="SSF53383">
    <property type="entry name" value="PLP-dependent transferases"/>
    <property type="match status" value="1"/>
</dbReference>
<organism evidence="11 12">
    <name type="scientific">Zygotorulaspora mrakii</name>
    <name type="common">Zygosaccharomyces mrakii</name>
    <dbReference type="NCBI Taxonomy" id="42260"/>
    <lineage>
        <taxon>Eukaryota</taxon>
        <taxon>Fungi</taxon>
        <taxon>Dikarya</taxon>
        <taxon>Ascomycota</taxon>
        <taxon>Saccharomycotina</taxon>
        <taxon>Saccharomycetes</taxon>
        <taxon>Saccharomycetales</taxon>
        <taxon>Saccharomycetaceae</taxon>
        <taxon>Zygotorulaspora</taxon>
    </lineage>
</organism>
<dbReference type="KEGG" id="zmk:HG535_0G01870"/>
<evidence type="ECO:0000256" key="4">
    <source>
        <dbReference type="ARBA" id="ARBA00022605"/>
    </source>
</evidence>
<evidence type="ECO:0000256" key="9">
    <source>
        <dbReference type="PIRSR" id="PIRSR001434-2"/>
    </source>
</evidence>
<dbReference type="GO" id="GO:0019346">
    <property type="term" value="P:transsulfuration"/>
    <property type="evidence" value="ECO:0007669"/>
    <property type="project" value="InterPro"/>
</dbReference>
<keyword evidence="6" id="KW-0486">Methionine biosynthesis</keyword>
<evidence type="ECO:0000256" key="2">
    <source>
        <dbReference type="ARBA" id="ARBA00009077"/>
    </source>
</evidence>
<dbReference type="InterPro" id="IPR015424">
    <property type="entry name" value="PyrdxlP-dep_Trfase"/>
</dbReference>
<dbReference type="InterPro" id="IPR000277">
    <property type="entry name" value="Cys/Met-Metab_PyrdxlP-dep_enz"/>
</dbReference>
<dbReference type="EC" id="4.4.1.13" evidence="3"/>
<comment type="similarity">
    <text evidence="2 10">Belongs to the trans-sulfuration enzymes family.</text>
</comment>
<dbReference type="InterPro" id="IPR015422">
    <property type="entry name" value="PyrdxlP-dep_Trfase_small"/>
</dbReference>
<evidence type="ECO:0000313" key="12">
    <source>
        <dbReference type="Proteomes" id="UP000509704"/>
    </source>
</evidence>
<dbReference type="EMBL" id="CP058610">
    <property type="protein sequence ID" value="QLG74303.1"/>
    <property type="molecule type" value="Genomic_DNA"/>
</dbReference>
<dbReference type="PANTHER" id="PTHR11808">
    <property type="entry name" value="TRANS-SULFURATION ENZYME FAMILY MEMBER"/>
    <property type="match status" value="1"/>
</dbReference>
<dbReference type="InterPro" id="IPR006238">
    <property type="entry name" value="Cys_b_lyase_euk"/>
</dbReference>
<dbReference type="InterPro" id="IPR054542">
    <property type="entry name" value="Cys_met_metab_PP"/>
</dbReference>
<dbReference type="OrthoDB" id="2545919at2759"/>
<dbReference type="Gene3D" id="3.90.1150.10">
    <property type="entry name" value="Aspartate Aminotransferase, domain 1"/>
    <property type="match status" value="1"/>
</dbReference>
<evidence type="ECO:0000256" key="8">
    <source>
        <dbReference type="ARBA" id="ARBA00047213"/>
    </source>
</evidence>
<dbReference type="Gene3D" id="3.40.640.10">
    <property type="entry name" value="Type I PLP-dependent aspartate aminotransferase-like (Major domain)"/>
    <property type="match status" value="1"/>
</dbReference>
<dbReference type="PANTHER" id="PTHR11808:SF50">
    <property type="entry name" value="CYSTATHIONINE BETA-LYASE"/>
    <property type="match status" value="1"/>
</dbReference>
<dbReference type="InterPro" id="IPR015421">
    <property type="entry name" value="PyrdxlP-dep_Trfase_major"/>
</dbReference>
<evidence type="ECO:0000256" key="1">
    <source>
        <dbReference type="ARBA" id="ARBA00001933"/>
    </source>
</evidence>
<evidence type="ECO:0000256" key="6">
    <source>
        <dbReference type="ARBA" id="ARBA00023167"/>
    </source>
</evidence>
<dbReference type="AlphaFoldDB" id="A0A7H9B722"/>
<dbReference type="PROSITE" id="PS00868">
    <property type="entry name" value="CYS_MET_METAB_PP"/>
    <property type="match status" value="1"/>
</dbReference>
<dbReference type="GO" id="GO:0030170">
    <property type="term" value="F:pyridoxal phosphate binding"/>
    <property type="evidence" value="ECO:0007669"/>
    <property type="project" value="InterPro"/>
</dbReference>
<evidence type="ECO:0000256" key="3">
    <source>
        <dbReference type="ARBA" id="ARBA00012224"/>
    </source>
</evidence>
<dbReference type="GO" id="GO:0071266">
    <property type="term" value="P:'de novo' L-methionine biosynthetic process"/>
    <property type="evidence" value="ECO:0007669"/>
    <property type="project" value="InterPro"/>
</dbReference>
<keyword evidence="12" id="KW-1185">Reference proteome</keyword>
<feature type="modified residue" description="N6-(pyridoxal phosphate)lysine" evidence="9">
    <location>
        <position position="211"/>
    </location>
</feature>
<dbReference type="GO" id="GO:0005737">
    <property type="term" value="C:cytoplasm"/>
    <property type="evidence" value="ECO:0007669"/>
    <property type="project" value="TreeGrafter"/>
</dbReference>
<evidence type="ECO:0000256" key="10">
    <source>
        <dbReference type="RuleBase" id="RU362118"/>
    </source>
</evidence>
<dbReference type="Proteomes" id="UP000509704">
    <property type="component" value="Chromosome 7"/>
</dbReference>
<dbReference type="Pfam" id="PF01053">
    <property type="entry name" value="Cys_Met_Meta_PP"/>
    <property type="match status" value="1"/>
</dbReference>
<dbReference type="RefSeq" id="XP_037146028.1">
    <property type="nucleotide sequence ID" value="XM_037290133.1"/>
</dbReference>
<evidence type="ECO:0000256" key="7">
    <source>
        <dbReference type="ARBA" id="ARBA00023239"/>
    </source>
</evidence>
<dbReference type="PIRSF" id="PIRSF001434">
    <property type="entry name" value="CGS"/>
    <property type="match status" value="1"/>
</dbReference>
<comment type="cofactor">
    <cofactor evidence="1 10">
        <name>pyridoxal 5'-phosphate</name>
        <dbReference type="ChEBI" id="CHEBI:597326"/>
    </cofactor>
</comment>
<name>A0A7H9B722_ZYGMR</name>
<sequence length="463" mass="51671">MVKDFKQSLTTGLVSNLETKDKHGASIHPLYLSTTFKVDLDRDDQAYDYSRSGNPTRSLLQLQIGKLYEVPQEQVLAVSSGMTALDSIFRGIVLSKATHVPTIIAGDDLYGGSDRLLAYFDSRCHSRAVHVDTSDFDRFRTVFQSLDKVDAVLLESPTNPMCKVVDLPRIFKFIKQNSPSTHIIVDNTMMCGMNCNPIKLGADVVYESATKYLNGHHDIMAGVIVTKTPELAKQIYFVTNAVGSGLSPMDSWLLIRGLKTLSVRLYQQQYNSMILAKWLQDCCGFKPTAKNPRLKTRYVGLKSNPQFELHKSFNSGPGAVLAFETGSAVLSQRIVASKAFKVWYVTLSFGCINSVLSLPGKMSHASIDPEVRKQREFPEDIVRLCVGIEDIVDLQKDLLNAMIEADVLELQDNDKCIFNKLNGHKALNTIGEVGSQKRSIYDEFYGQDLIAKDNKINNRLLKL</sequence>